<gene>
    <name evidence="4" type="ORF">GCM10018781_12470</name>
</gene>
<organism evidence="4 5">
    <name type="scientific">Kitasatospora indigofera</name>
    <dbReference type="NCBI Taxonomy" id="67307"/>
    <lineage>
        <taxon>Bacteria</taxon>
        <taxon>Bacillati</taxon>
        <taxon>Actinomycetota</taxon>
        <taxon>Actinomycetes</taxon>
        <taxon>Kitasatosporales</taxon>
        <taxon>Streptomycetaceae</taxon>
        <taxon>Kitasatospora</taxon>
    </lineage>
</organism>
<dbReference type="SUPFAM" id="SSF50249">
    <property type="entry name" value="Nucleic acid-binding proteins"/>
    <property type="match status" value="1"/>
</dbReference>
<feature type="domain" description="CSD" evidence="3">
    <location>
        <begin position="1"/>
        <end position="75"/>
    </location>
</feature>
<sequence>MATGTVKSYEADHGYGLITPDDGGPDVTLYYDSVVRTAAGEPGVDQHGRVLTVGQRVSYQAAVEEGRPVAEQVRLL</sequence>
<evidence type="ECO:0000259" key="3">
    <source>
        <dbReference type="PROSITE" id="PS51857"/>
    </source>
</evidence>
<dbReference type="GeneID" id="95351747"/>
<dbReference type="GO" id="GO:0005737">
    <property type="term" value="C:cytoplasm"/>
    <property type="evidence" value="ECO:0007669"/>
    <property type="project" value="UniProtKB-SubCell"/>
</dbReference>
<dbReference type="PIRSF" id="PIRSF002599">
    <property type="entry name" value="Cold_shock_A"/>
    <property type="match status" value="1"/>
</dbReference>
<dbReference type="PROSITE" id="PS51857">
    <property type="entry name" value="CSD_2"/>
    <property type="match status" value="1"/>
</dbReference>
<accession>A0A919KM13</accession>
<evidence type="ECO:0000313" key="4">
    <source>
        <dbReference type="EMBL" id="GHH63284.1"/>
    </source>
</evidence>
<dbReference type="InterPro" id="IPR011129">
    <property type="entry name" value="CSD"/>
</dbReference>
<dbReference type="Pfam" id="PF00313">
    <property type="entry name" value="CSD"/>
    <property type="match status" value="1"/>
</dbReference>
<name>A0A919KM13_9ACTN</name>
<protein>
    <submittedName>
        <fullName evidence="4">Cold-shock protein</fullName>
    </submittedName>
</protein>
<evidence type="ECO:0000256" key="1">
    <source>
        <dbReference type="ARBA" id="ARBA00004496"/>
    </source>
</evidence>
<proteinExistence type="predicted"/>
<dbReference type="AlphaFoldDB" id="A0A919KM13"/>
<dbReference type="SMART" id="SM00357">
    <property type="entry name" value="CSP"/>
    <property type="match status" value="1"/>
</dbReference>
<reference evidence="4" key="1">
    <citation type="journal article" date="2014" name="Int. J. Syst. Evol. Microbiol.">
        <title>Complete genome sequence of Corynebacterium casei LMG S-19264T (=DSM 44701T), isolated from a smear-ripened cheese.</title>
        <authorList>
            <consortium name="US DOE Joint Genome Institute (JGI-PGF)"/>
            <person name="Walter F."/>
            <person name="Albersmeier A."/>
            <person name="Kalinowski J."/>
            <person name="Ruckert C."/>
        </authorList>
    </citation>
    <scope>NUCLEOTIDE SEQUENCE</scope>
    <source>
        <strain evidence="4">JCM 4646</strain>
    </source>
</reference>
<dbReference type="InterPro" id="IPR012340">
    <property type="entry name" value="NA-bd_OB-fold"/>
</dbReference>
<keyword evidence="5" id="KW-1185">Reference proteome</keyword>
<dbReference type="GO" id="GO:0003676">
    <property type="term" value="F:nucleic acid binding"/>
    <property type="evidence" value="ECO:0007669"/>
    <property type="project" value="InterPro"/>
</dbReference>
<dbReference type="RefSeq" id="WP_190209748.1">
    <property type="nucleotide sequence ID" value="NZ_BNBO01000004.1"/>
</dbReference>
<dbReference type="InterPro" id="IPR002059">
    <property type="entry name" value="CSP_DNA-bd"/>
</dbReference>
<comment type="subcellular location">
    <subcellularLocation>
        <location evidence="1">Cytoplasm</location>
    </subcellularLocation>
</comment>
<dbReference type="Proteomes" id="UP000617734">
    <property type="component" value="Unassembled WGS sequence"/>
</dbReference>
<reference evidence="4" key="2">
    <citation type="submission" date="2020-09" db="EMBL/GenBank/DDBJ databases">
        <authorList>
            <person name="Sun Q."/>
            <person name="Ohkuma M."/>
        </authorList>
    </citation>
    <scope>NUCLEOTIDE SEQUENCE</scope>
    <source>
        <strain evidence="4">JCM 4646</strain>
    </source>
</reference>
<dbReference type="EMBL" id="BNBO01000004">
    <property type="protein sequence ID" value="GHH63284.1"/>
    <property type="molecule type" value="Genomic_DNA"/>
</dbReference>
<comment type="caution">
    <text evidence="4">The sequence shown here is derived from an EMBL/GenBank/DDBJ whole genome shotgun (WGS) entry which is preliminary data.</text>
</comment>
<dbReference type="Gene3D" id="2.40.50.140">
    <property type="entry name" value="Nucleic acid-binding proteins"/>
    <property type="match status" value="1"/>
</dbReference>
<evidence type="ECO:0000256" key="2">
    <source>
        <dbReference type="ARBA" id="ARBA00022490"/>
    </source>
</evidence>
<keyword evidence="2" id="KW-0963">Cytoplasm</keyword>
<dbReference type="InterPro" id="IPR012156">
    <property type="entry name" value="Cold_shock_CspA"/>
</dbReference>
<evidence type="ECO:0000313" key="5">
    <source>
        <dbReference type="Proteomes" id="UP000617734"/>
    </source>
</evidence>